<accession>A0A1I8IH71</accession>
<keyword evidence="8" id="KW-0949">S-adenosyl-L-methionine</keyword>
<comment type="subcellular location">
    <subcellularLocation>
        <location evidence="2">Chromosome</location>
    </subcellularLocation>
    <subcellularLocation>
        <location evidence="1">Nucleus</location>
    </subcellularLocation>
</comment>
<evidence type="ECO:0000256" key="5">
    <source>
        <dbReference type="ARBA" id="ARBA00022491"/>
    </source>
</evidence>
<dbReference type="Proteomes" id="UP000095280">
    <property type="component" value="Unplaced"/>
</dbReference>
<dbReference type="InterPro" id="IPR041938">
    <property type="entry name" value="Hist-Lys_N-MTase_N"/>
</dbReference>
<sequence length="424" mass="45783">LFLQTGDSKPSAAASAASSLTAAAAAAAAAASKAATGAAPTGPCHYTGGLTARQLGDIDDLANCITVDAHLGFGTHKMCERFRAPPRLRKTWRRILEQFQIDQNYEAACDALLTADSPSNAGNSPFSVANDNDNACSRPYRPFLTASRRADLNLRAHLCRYLHLFDPRSGVRIEACRRYLHENRVGARIVSTRQWQPGQRIDMLIGCIAEVSLEEEADGGYLKPGVNDFSVMYSTRKHGSQLWLGPAAYINHDCRPNVRFVPTGACSAHYEVVRPIEEGDEVLLYYGNNFFGLNNCECECRTCELNGTGAFANCAKSKSSIGRGDIAASNAGAAECTAADRRSRLRRSAAVAAALVYRPHRDRVQHPPAQQPPRKKHRTSSCNKQTTTLSQPSPGATVDEQQNLSATPTGEILCNGTEAGKVES</sequence>
<evidence type="ECO:0000259" key="14">
    <source>
        <dbReference type="PROSITE" id="PS50280"/>
    </source>
</evidence>
<evidence type="ECO:0000256" key="4">
    <source>
        <dbReference type="ARBA" id="ARBA00022454"/>
    </source>
</evidence>
<feature type="region of interest" description="Disordered" evidence="13">
    <location>
        <begin position="360"/>
        <end position="424"/>
    </location>
</feature>
<evidence type="ECO:0000256" key="7">
    <source>
        <dbReference type="ARBA" id="ARBA00022679"/>
    </source>
</evidence>
<feature type="domain" description="SET" evidence="14">
    <location>
        <begin position="169"/>
        <end position="287"/>
    </location>
</feature>
<name>A0A1I8IH71_9PLAT</name>
<dbReference type="PANTHER" id="PTHR12977:SF4">
    <property type="entry name" value="HISTONE-LYSINE N-METHYLTRANSFERASE KMT5B"/>
    <property type="match status" value="1"/>
</dbReference>
<proteinExistence type="predicted"/>
<evidence type="ECO:0000256" key="11">
    <source>
        <dbReference type="ARBA" id="ARBA00023163"/>
    </source>
</evidence>
<dbReference type="InterPro" id="IPR025790">
    <property type="entry name" value="Suv4-20_animal"/>
</dbReference>
<evidence type="ECO:0000256" key="8">
    <source>
        <dbReference type="ARBA" id="ARBA00022691"/>
    </source>
</evidence>
<evidence type="ECO:0000256" key="2">
    <source>
        <dbReference type="ARBA" id="ARBA00004286"/>
    </source>
</evidence>
<dbReference type="WBParaSite" id="maker-uti_cns_0012420-snap-gene-0.2-mRNA-1">
    <property type="protein sequence ID" value="maker-uti_cns_0012420-snap-gene-0.2-mRNA-1"/>
    <property type="gene ID" value="maker-uti_cns_0012420-snap-gene-0.2"/>
</dbReference>
<dbReference type="SUPFAM" id="SSF82199">
    <property type="entry name" value="SET domain"/>
    <property type="match status" value="1"/>
</dbReference>
<dbReference type="GO" id="GO:0140941">
    <property type="term" value="F:histone H4K20me methyltransferase activity"/>
    <property type="evidence" value="ECO:0007669"/>
    <property type="project" value="UniProtKB-EC"/>
</dbReference>
<keyword evidence="12" id="KW-0539">Nucleus</keyword>
<reference evidence="16" key="1">
    <citation type="submission" date="2016-11" db="UniProtKB">
        <authorList>
            <consortium name="WormBaseParasite"/>
        </authorList>
    </citation>
    <scope>IDENTIFICATION</scope>
</reference>
<dbReference type="Gene3D" id="2.170.270.10">
    <property type="entry name" value="SET domain"/>
    <property type="match status" value="1"/>
</dbReference>
<feature type="compositionally biased region" description="Polar residues" evidence="13">
    <location>
        <begin position="380"/>
        <end position="408"/>
    </location>
</feature>
<dbReference type="PROSITE" id="PS50280">
    <property type="entry name" value="SET"/>
    <property type="match status" value="1"/>
</dbReference>
<keyword evidence="11" id="KW-0804">Transcription</keyword>
<dbReference type="Gene3D" id="1.10.10.1700">
    <property type="entry name" value="Histone-lysine N-methyltransferase"/>
    <property type="match status" value="1"/>
</dbReference>
<dbReference type="GO" id="GO:0005694">
    <property type="term" value="C:chromosome"/>
    <property type="evidence" value="ECO:0007669"/>
    <property type="project" value="UniProtKB-SubCell"/>
</dbReference>
<keyword evidence="4" id="KW-0158">Chromosome</keyword>
<evidence type="ECO:0000256" key="10">
    <source>
        <dbReference type="ARBA" id="ARBA00023015"/>
    </source>
</evidence>
<dbReference type="PANTHER" id="PTHR12977">
    <property type="entry name" value="SUPPRESSOR OF VARIEGATION 4-20-RELATED"/>
    <property type="match status" value="1"/>
</dbReference>
<evidence type="ECO:0000256" key="6">
    <source>
        <dbReference type="ARBA" id="ARBA00022603"/>
    </source>
</evidence>
<dbReference type="InterPro" id="IPR001214">
    <property type="entry name" value="SET_dom"/>
</dbReference>
<dbReference type="CDD" id="cd10524">
    <property type="entry name" value="SET_Suv4-20-like"/>
    <property type="match status" value="1"/>
</dbReference>
<keyword evidence="10" id="KW-0805">Transcription regulation</keyword>
<evidence type="ECO:0000256" key="9">
    <source>
        <dbReference type="ARBA" id="ARBA00022853"/>
    </source>
</evidence>
<keyword evidence="5" id="KW-0678">Repressor</keyword>
<evidence type="ECO:0000313" key="16">
    <source>
        <dbReference type="WBParaSite" id="maker-uti_cns_0012420-snap-gene-0.2-mRNA-1"/>
    </source>
</evidence>
<dbReference type="EC" id="2.1.1.362" evidence="3"/>
<dbReference type="GO" id="GO:0032259">
    <property type="term" value="P:methylation"/>
    <property type="evidence" value="ECO:0007669"/>
    <property type="project" value="UniProtKB-KW"/>
</dbReference>
<evidence type="ECO:0000256" key="13">
    <source>
        <dbReference type="SAM" id="MobiDB-lite"/>
    </source>
</evidence>
<keyword evidence="15" id="KW-1185">Reference proteome</keyword>
<keyword evidence="9" id="KW-0156">Chromatin regulator</keyword>
<evidence type="ECO:0000256" key="12">
    <source>
        <dbReference type="ARBA" id="ARBA00023242"/>
    </source>
</evidence>
<evidence type="ECO:0000313" key="15">
    <source>
        <dbReference type="Proteomes" id="UP000095280"/>
    </source>
</evidence>
<dbReference type="InterPro" id="IPR046341">
    <property type="entry name" value="SET_dom_sf"/>
</dbReference>
<keyword evidence="6" id="KW-0489">Methyltransferase</keyword>
<dbReference type="PROSITE" id="PS51570">
    <property type="entry name" value="SAM_MT43_SUVAR420_2"/>
    <property type="match status" value="1"/>
</dbReference>
<evidence type="ECO:0000256" key="1">
    <source>
        <dbReference type="ARBA" id="ARBA00004123"/>
    </source>
</evidence>
<evidence type="ECO:0000256" key="3">
    <source>
        <dbReference type="ARBA" id="ARBA00012188"/>
    </source>
</evidence>
<organism evidence="15 16">
    <name type="scientific">Macrostomum lignano</name>
    <dbReference type="NCBI Taxonomy" id="282301"/>
    <lineage>
        <taxon>Eukaryota</taxon>
        <taxon>Metazoa</taxon>
        <taxon>Spiralia</taxon>
        <taxon>Lophotrochozoa</taxon>
        <taxon>Platyhelminthes</taxon>
        <taxon>Rhabditophora</taxon>
        <taxon>Macrostomorpha</taxon>
        <taxon>Macrostomida</taxon>
        <taxon>Macrostomidae</taxon>
        <taxon>Macrostomum</taxon>
    </lineage>
</organism>
<dbReference type="GO" id="GO:0005634">
    <property type="term" value="C:nucleus"/>
    <property type="evidence" value="ECO:0007669"/>
    <property type="project" value="UniProtKB-SubCell"/>
</dbReference>
<dbReference type="AlphaFoldDB" id="A0A1I8IH71"/>
<keyword evidence="7" id="KW-0808">Transferase</keyword>
<dbReference type="InterPro" id="IPR039977">
    <property type="entry name" value="Suv4-20/Set9"/>
</dbReference>
<protein>
    <recommendedName>
        <fullName evidence="3">[histone H4]-N-methyl-L-lysine(20) N-methyltransferase</fullName>
        <ecNumber evidence="3">2.1.1.362</ecNumber>
    </recommendedName>
</protein>
<dbReference type="Pfam" id="PF00856">
    <property type="entry name" value="SET"/>
    <property type="match status" value="1"/>
</dbReference>